<gene>
    <name evidence="2" type="ORF">PIB30_092551</name>
</gene>
<reference evidence="2 3" key="1">
    <citation type="journal article" date="2023" name="Plants (Basel)">
        <title>Bridging the Gap: Combining Genomics and Transcriptomics Approaches to Understand Stylosanthes scabra, an Orphan Legume from the Brazilian Caatinga.</title>
        <authorList>
            <person name="Ferreira-Neto J.R.C."/>
            <person name="da Silva M.D."/>
            <person name="Binneck E."/>
            <person name="de Melo N.F."/>
            <person name="da Silva R.H."/>
            <person name="de Melo A.L.T.M."/>
            <person name="Pandolfi V."/>
            <person name="Bustamante F.O."/>
            <person name="Brasileiro-Vidal A.C."/>
            <person name="Benko-Iseppon A.M."/>
        </authorList>
    </citation>
    <scope>NUCLEOTIDE SEQUENCE [LARGE SCALE GENOMIC DNA]</scope>
    <source>
        <tissue evidence="2">Leaves</tissue>
    </source>
</reference>
<dbReference type="Proteomes" id="UP001341840">
    <property type="component" value="Unassembled WGS sequence"/>
</dbReference>
<comment type="caution">
    <text evidence="2">The sequence shown here is derived from an EMBL/GenBank/DDBJ whole genome shotgun (WGS) entry which is preliminary data.</text>
</comment>
<keyword evidence="3" id="KW-1185">Reference proteome</keyword>
<evidence type="ECO:0000256" key="1">
    <source>
        <dbReference type="SAM" id="MobiDB-lite"/>
    </source>
</evidence>
<feature type="region of interest" description="Disordered" evidence="1">
    <location>
        <begin position="1"/>
        <end position="74"/>
    </location>
</feature>
<evidence type="ECO:0000313" key="3">
    <source>
        <dbReference type="Proteomes" id="UP001341840"/>
    </source>
</evidence>
<accession>A0ABU6TUB1</accession>
<feature type="region of interest" description="Disordered" evidence="1">
    <location>
        <begin position="109"/>
        <end position="131"/>
    </location>
</feature>
<feature type="compositionally biased region" description="Basic and acidic residues" evidence="1">
    <location>
        <begin position="119"/>
        <end position="131"/>
    </location>
</feature>
<proteinExistence type="predicted"/>
<feature type="compositionally biased region" description="Polar residues" evidence="1">
    <location>
        <begin position="1"/>
        <end position="22"/>
    </location>
</feature>
<feature type="compositionally biased region" description="Polar residues" evidence="1">
    <location>
        <begin position="30"/>
        <end position="66"/>
    </location>
</feature>
<name>A0ABU6TUB1_9FABA</name>
<organism evidence="2 3">
    <name type="scientific">Stylosanthes scabra</name>
    <dbReference type="NCBI Taxonomy" id="79078"/>
    <lineage>
        <taxon>Eukaryota</taxon>
        <taxon>Viridiplantae</taxon>
        <taxon>Streptophyta</taxon>
        <taxon>Embryophyta</taxon>
        <taxon>Tracheophyta</taxon>
        <taxon>Spermatophyta</taxon>
        <taxon>Magnoliopsida</taxon>
        <taxon>eudicotyledons</taxon>
        <taxon>Gunneridae</taxon>
        <taxon>Pentapetalae</taxon>
        <taxon>rosids</taxon>
        <taxon>fabids</taxon>
        <taxon>Fabales</taxon>
        <taxon>Fabaceae</taxon>
        <taxon>Papilionoideae</taxon>
        <taxon>50 kb inversion clade</taxon>
        <taxon>dalbergioids sensu lato</taxon>
        <taxon>Dalbergieae</taxon>
        <taxon>Pterocarpus clade</taxon>
        <taxon>Stylosanthes</taxon>
    </lineage>
</organism>
<protein>
    <submittedName>
        <fullName evidence="2">Uncharacterized protein</fullName>
    </submittedName>
</protein>
<evidence type="ECO:0000313" key="2">
    <source>
        <dbReference type="EMBL" id="MED6152482.1"/>
    </source>
</evidence>
<sequence length="131" mass="14399">MFPTTVTTNTSPAVVPSSSNQYDHIIPIEQGNSTNSSAAEVLPSQEQDPQTHNTIEDTGTPPTESNLPAPSTAAPIPITGIEVVLPTSKPVLMNDNHCGVDYNHQRFEDSLESKQQQRRKNEVRKFEVFRA</sequence>
<dbReference type="EMBL" id="JASCZI010092537">
    <property type="protein sequence ID" value="MED6152482.1"/>
    <property type="molecule type" value="Genomic_DNA"/>
</dbReference>